<protein>
    <submittedName>
        <fullName evidence="1">CD82 antigen</fullName>
    </submittedName>
</protein>
<dbReference type="Proteomes" id="UP000324222">
    <property type="component" value="Unassembled WGS sequence"/>
</dbReference>
<evidence type="ECO:0000313" key="1">
    <source>
        <dbReference type="EMBL" id="MPC44739.1"/>
    </source>
</evidence>
<dbReference type="OrthoDB" id="10033535at2759"/>
<reference evidence="1 2" key="1">
    <citation type="submission" date="2019-05" db="EMBL/GenBank/DDBJ databases">
        <title>Another draft genome of Portunus trituberculatus and its Hox gene families provides insights of decapod evolution.</title>
        <authorList>
            <person name="Jeong J.-H."/>
            <person name="Song I."/>
            <person name="Kim S."/>
            <person name="Choi T."/>
            <person name="Kim D."/>
            <person name="Ryu S."/>
            <person name="Kim W."/>
        </authorList>
    </citation>
    <scope>NUCLEOTIDE SEQUENCE [LARGE SCALE GENOMIC DNA]</scope>
    <source>
        <tissue evidence="1">Muscle</tissue>
    </source>
</reference>
<sequence>MAKVRRFVTKIDDSCDRPAGELYQVSKEQVSDLDIMANGTSDDIRCGCVGRVVGWVQAQSGLITGVGVGVGVLEVAGLVAAASLCRAIRSTRD</sequence>
<comment type="caution">
    <text evidence="1">The sequence shown here is derived from an EMBL/GenBank/DDBJ whole genome shotgun (WGS) entry which is preliminary data.</text>
</comment>
<gene>
    <name evidence="1" type="primary">CD82</name>
    <name evidence="1" type="ORF">E2C01_038419</name>
</gene>
<proteinExistence type="predicted"/>
<evidence type="ECO:0000313" key="2">
    <source>
        <dbReference type="Proteomes" id="UP000324222"/>
    </source>
</evidence>
<dbReference type="AlphaFoldDB" id="A0A5B7FHW6"/>
<dbReference type="EMBL" id="VSRR010006413">
    <property type="protein sequence ID" value="MPC44739.1"/>
    <property type="molecule type" value="Genomic_DNA"/>
</dbReference>
<accession>A0A5B7FHW6</accession>
<organism evidence="1 2">
    <name type="scientific">Portunus trituberculatus</name>
    <name type="common">Swimming crab</name>
    <name type="synonym">Neptunus trituberculatus</name>
    <dbReference type="NCBI Taxonomy" id="210409"/>
    <lineage>
        <taxon>Eukaryota</taxon>
        <taxon>Metazoa</taxon>
        <taxon>Ecdysozoa</taxon>
        <taxon>Arthropoda</taxon>
        <taxon>Crustacea</taxon>
        <taxon>Multicrustacea</taxon>
        <taxon>Malacostraca</taxon>
        <taxon>Eumalacostraca</taxon>
        <taxon>Eucarida</taxon>
        <taxon>Decapoda</taxon>
        <taxon>Pleocyemata</taxon>
        <taxon>Brachyura</taxon>
        <taxon>Eubrachyura</taxon>
        <taxon>Portunoidea</taxon>
        <taxon>Portunidae</taxon>
        <taxon>Portuninae</taxon>
        <taxon>Portunus</taxon>
    </lineage>
</organism>
<name>A0A5B7FHW6_PORTR</name>
<keyword evidence="2" id="KW-1185">Reference proteome</keyword>